<dbReference type="EMBL" id="RHFF01000001">
    <property type="protein sequence ID" value="TGD40613.1"/>
    <property type="molecule type" value="Genomic_DNA"/>
</dbReference>
<evidence type="ECO:0000259" key="2">
    <source>
        <dbReference type="Pfam" id="PF05305"/>
    </source>
</evidence>
<keyword evidence="1" id="KW-0472">Membrane</keyword>
<evidence type="ECO:0000313" key="5">
    <source>
        <dbReference type="EMBL" id="PCC50327.1"/>
    </source>
</evidence>
<reference evidence="10 11" key="2">
    <citation type="submission" date="2017-03" db="EMBL/GenBank/DDBJ databases">
        <authorList>
            <person name="Afonso C.L."/>
            <person name="Miller P.J."/>
            <person name="Scott M.A."/>
            <person name="Spackman E."/>
            <person name="Goraichik I."/>
            <person name="Dimitrov K.M."/>
            <person name="Suarez D.L."/>
            <person name="Swayne D.E."/>
        </authorList>
    </citation>
    <scope>NUCLEOTIDE SEQUENCE [LARGE SCALE GENOMIC DNA]</scope>
    <source>
        <strain evidence="6">6</strain>
        <strain evidence="11">6(3)</strain>
        <strain evidence="7">8</strain>
        <strain evidence="10">8(6)</strain>
    </source>
</reference>
<dbReference type="EMBL" id="CP025330">
    <property type="protein sequence ID" value="AZT94447.1"/>
    <property type="molecule type" value="Genomic_DNA"/>
</dbReference>
<evidence type="ECO:0000313" key="11">
    <source>
        <dbReference type="Proteomes" id="UP000234327"/>
    </source>
</evidence>
<reference evidence="5 9" key="1">
    <citation type="journal article" date="2017" name="Elife">
        <title>Extensive horizontal gene transfer in cheese-associated bacteria.</title>
        <authorList>
            <person name="Bonham K.S."/>
            <person name="Wolfe B.E."/>
            <person name="Dutton R.J."/>
        </authorList>
    </citation>
    <scope>NUCLEOTIDE SEQUENCE [LARGE SCALE GENOMIC DNA]</scope>
    <source>
        <strain evidence="5 9">900_6</strain>
    </source>
</reference>
<keyword evidence="1" id="KW-1133">Transmembrane helix</keyword>
<evidence type="ECO:0000313" key="8">
    <source>
        <dbReference type="EMBL" id="TGD40613.1"/>
    </source>
</evidence>
<dbReference type="AlphaFoldDB" id="A0A2H1KYD4"/>
<evidence type="ECO:0000313" key="4">
    <source>
        <dbReference type="EMBL" id="AZT98212.1"/>
    </source>
</evidence>
<feature type="domain" description="DUF732" evidence="2">
    <location>
        <begin position="41"/>
        <end position="123"/>
    </location>
</feature>
<dbReference type="Proteomes" id="UP000297736">
    <property type="component" value="Unassembled WGS sequence"/>
</dbReference>
<dbReference type="Proteomes" id="UP000283000">
    <property type="component" value="Chromosome"/>
</dbReference>
<dbReference type="EMBL" id="FXZI01000023">
    <property type="protein sequence ID" value="SMY04776.1"/>
    <property type="molecule type" value="Genomic_DNA"/>
</dbReference>
<evidence type="ECO:0000313" key="14">
    <source>
        <dbReference type="Proteomes" id="UP000297736"/>
    </source>
</evidence>
<feature type="transmembrane region" description="Helical" evidence="1">
    <location>
        <begin position="12"/>
        <end position="35"/>
    </location>
</feature>
<dbReference type="Proteomes" id="UP000234327">
    <property type="component" value="Unassembled WGS sequence"/>
</dbReference>
<evidence type="ECO:0000313" key="7">
    <source>
        <dbReference type="EMBL" id="SMY04776.1"/>
    </source>
</evidence>
<dbReference type="EMBL" id="NRGO01000008">
    <property type="protein sequence ID" value="PCC50327.1"/>
    <property type="molecule type" value="Genomic_DNA"/>
</dbReference>
<evidence type="ECO:0000313" key="10">
    <source>
        <dbReference type="Proteomes" id="UP000234300"/>
    </source>
</evidence>
<evidence type="ECO:0000313" key="6">
    <source>
        <dbReference type="EMBL" id="SMX80882.1"/>
    </source>
</evidence>
<dbReference type="Proteomes" id="UP000234300">
    <property type="component" value="Unassembled WGS sequence"/>
</dbReference>
<evidence type="ECO:0000256" key="1">
    <source>
        <dbReference type="SAM" id="Phobius"/>
    </source>
</evidence>
<accession>A0A2A3ZFP7</accession>
<dbReference type="InterPro" id="IPR007969">
    <property type="entry name" value="DUF732"/>
</dbReference>
<dbReference type="Proteomes" id="UP000282731">
    <property type="component" value="Chromosome"/>
</dbReference>
<evidence type="ECO:0000313" key="9">
    <source>
        <dbReference type="Proteomes" id="UP000217720"/>
    </source>
</evidence>
<accession>A0A2H1KYD4</accession>
<organism evidence="7 10">
    <name type="scientific">Brevibacterium aurantiacum</name>
    <dbReference type="NCBI Taxonomy" id="273384"/>
    <lineage>
        <taxon>Bacteria</taxon>
        <taxon>Bacillati</taxon>
        <taxon>Actinomycetota</taxon>
        <taxon>Actinomycetes</taxon>
        <taxon>Micrococcales</taxon>
        <taxon>Brevibacteriaceae</taxon>
        <taxon>Brevibacterium</taxon>
    </lineage>
</organism>
<evidence type="ECO:0000313" key="3">
    <source>
        <dbReference type="EMBL" id="AZT94447.1"/>
    </source>
</evidence>
<reference evidence="8 14" key="4">
    <citation type="submission" date="2018-10" db="EMBL/GenBank/DDBJ databases">
        <title>Brevibacterium genomes from Austrain hard cheese rinds.</title>
        <authorList>
            <person name="Anast J.M."/>
            <person name="Dzieciol M."/>
            <person name="Schultz D.L."/>
            <person name="Mann E."/>
            <person name="Wagner M."/>
            <person name="Schmitz-Esser S."/>
        </authorList>
    </citation>
    <scope>NUCLEOTIDE SEQUENCE [LARGE SCALE GENOMIC DNA]</scope>
    <source>
        <strain evidence="8 14">L261</strain>
    </source>
</reference>
<proteinExistence type="predicted"/>
<sequence>MARVFFTFNPLSVLLAIGVVVIGIPAALIMLTSWLHIDSSEDAFVEEVESQIGPLNKPRDVVKNGKDLCDSFEHEKDGMSEFDDESRAYDIRAMDFGSAHGSDKELTDKEARIIVKAAKKHLCDTSD</sequence>
<evidence type="ECO:0000313" key="12">
    <source>
        <dbReference type="Proteomes" id="UP000282731"/>
    </source>
</evidence>
<keyword evidence="1" id="KW-0812">Transmembrane</keyword>
<reference evidence="12 13" key="3">
    <citation type="submission" date="2017-12" db="EMBL/GenBank/DDBJ databases">
        <authorList>
            <person name="Levesque S."/>
        </authorList>
    </citation>
    <scope>NUCLEOTIDE SEQUENCE [LARGE SCALE GENOMIC DNA]</scope>
    <source>
        <strain evidence="3 13">SMQ-1417</strain>
        <strain evidence="4 12">SMQ-1420</strain>
    </source>
</reference>
<gene>
    <name evidence="6" type="ORF">BAURA63_01746</name>
    <name evidence="7" type="ORF">BAURA86_03815</name>
    <name evidence="5" type="ORF">CIK62_08135</name>
    <name evidence="3" type="ORF">CXR23_15895</name>
    <name evidence="4" type="ORF">CXR27_15310</name>
    <name evidence="8" type="ORF">EB834_00810</name>
</gene>
<dbReference type="EMBL" id="FXYZ01000006">
    <property type="protein sequence ID" value="SMX80882.1"/>
    <property type="molecule type" value="Genomic_DNA"/>
</dbReference>
<dbReference type="Pfam" id="PF05305">
    <property type="entry name" value="DUF732"/>
    <property type="match status" value="1"/>
</dbReference>
<dbReference type="Proteomes" id="UP000217720">
    <property type="component" value="Unassembled WGS sequence"/>
</dbReference>
<dbReference type="RefSeq" id="WP_009883261.1">
    <property type="nucleotide sequence ID" value="NZ_AAGP01000015.1"/>
</dbReference>
<protein>
    <recommendedName>
        <fullName evidence="2">DUF732 domain-containing protein</fullName>
    </recommendedName>
</protein>
<dbReference type="EMBL" id="CP025334">
    <property type="protein sequence ID" value="AZT98212.1"/>
    <property type="molecule type" value="Genomic_DNA"/>
</dbReference>
<evidence type="ECO:0000313" key="13">
    <source>
        <dbReference type="Proteomes" id="UP000283000"/>
    </source>
</evidence>
<dbReference type="OrthoDB" id="9952209at2"/>
<reference evidence="12 13" key="5">
    <citation type="submission" date="2019-01" db="EMBL/GenBank/DDBJ databases">
        <title>Comparative genomic analysis of Brevibacterium aurantiacum sheds light on its evolution and its adaptation to smear-ripened cheeses.</title>
        <authorList>
            <person name="Moineau S."/>
        </authorList>
    </citation>
    <scope>NUCLEOTIDE SEQUENCE [LARGE SCALE GENOMIC DNA]</scope>
    <source>
        <strain evidence="3 13">SMQ-1417</strain>
        <strain evidence="4 12">SMQ-1420</strain>
    </source>
</reference>
<name>A0A2H1KYD4_BREAU</name>